<dbReference type="InterPro" id="IPR029066">
    <property type="entry name" value="PLP-binding_barrel"/>
</dbReference>
<protein>
    <submittedName>
        <fullName evidence="1">Uncharacterized protein</fullName>
    </submittedName>
</protein>
<dbReference type="AlphaFoldDB" id="A0A174DUM2"/>
<dbReference type="EMBL" id="CYZX01000007">
    <property type="protein sequence ID" value="CUO27560.1"/>
    <property type="molecule type" value="Genomic_DNA"/>
</dbReference>
<accession>A0A174DUM2</accession>
<evidence type="ECO:0000313" key="2">
    <source>
        <dbReference type="Proteomes" id="UP000095594"/>
    </source>
</evidence>
<evidence type="ECO:0000313" key="1">
    <source>
        <dbReference type="EMBL" id="CUO27560.1"/>
    </source>
</evidence>
<dbReference type="RefSeq" id="WP_055264793.1">
    <property type="nucleotide sequence ID" value="NZ_CABIXQ010000007.1"/>
</dbReference>
<dbReference type="SUPFAM" id="SSF51419">
    <property type="entry name" value="PLP-binding barrel"/>
    <property type="match status" value="1"/>
</dbReference>
<proteinExistence type="predicted"/>
<dbReference type="Proteomes" id="UP000095594">
    <property type="component" value="Unassembled WGS sequence"/>
</dbReference>
<dbReference type="OrthoDB" id="10018586at2"/>
<reference evidence="1 2" key="1">
    <citation type="submission" date="2015-09" db="EMBL/GenBank/DDBJ databases">
        <authorList>
            <consortium name="Pathogen Informatics"/>
        </authorList>
    </citation>
    <scope>NUCLEOTIDE SEQUENCE [LARGE SCALE GENOMIC DNA]</scope>
    <source>
        <strain evidence="1 2">2789STDY5834856</strain>
    </source>
</reference>
<sequence>MNKLVNFIKQVNTLSSTLENYYYIYTSNNINQSDIKKLKELKCAIKTNITEDILTAYNEGVSRDDLYYIVNAQSDDEIRSIFGKCRYVVSDFYQLEKINSISKELIKKGFLESIAISFSLDNNSTFCKENLSKLSLALKNADAIAVRGVFFICNATTDNEYINYMKSAYETAKEIASTLPCKITFINFGSCIDSLSKASLKKSNSDLQYIQNTNLVSYLNTTSFYSRFLIS</sequence>
<name>A0A174DUM2_9CLOT</name>
<gene>
    <name evidence="1" type="ORF">ERS852471_01254</name>
</gene>
<organism evidence="1 2">
    <name type="scientific">Clostridium disporicum</name>
    <dbReference type="NCBI Taxonomy" id="84024"/>
    <lineage>
        <taxon>Bacteria</taxon>
        <taxon>Bacillati</taxon>
        <taxon>Bacillota</taxon>
        <taxon>Clostridia</taxon>
        <taxon>Eubacteriales</taxon>
        <taxon>Clostridiaceae</taxon>
        <taxon>Clostridium</taxon>
    </lineage>
</organism>